<reference evidence="6 7" key="1">
    <citation type="submission" date="2019-04" db="EMBL/GenBank/DDBJ databases">
        <title>Microbes associate with the intestines of laboratory mice.</title>
        <authorList>
            <person name="Navarre W."/>
            <person name="Wong E."/>
            <person name="Huang K."/>
            <person name="Tropini C."/>
            <person name="Ng K."/>
            <person name="Yu B."/>
        </authorList>
    </citation>
    <scope>NUCLEOTIDE SEQUENCE [LARGE SCALE GENOMIC DNA]</scope>
    <source>
        <strain evidence="6 7">NM07_P-09</strain>
    </source>
</reference>
<feature type="domain" description="Solute-binding protein family 5" evidence="5">
    <location>
        <begin position="89"/>
        <end position="455"/>
    </location>
</feature>
<comment type="similarity">
    <text evidence="2">Belongs to the bacterial solute-binding protein 5 family.</text>
</comment>
<dbReference type="PANTHER" id="PTHR30290">
    <property type="entry name" value="PERIPLASMIC BINDING COMPONENT OF ABC TRANSPORTER"/>
    <property type="match status" value="1"/>
</dbReference>
<keyword evidence="4" id="KW-0732">Signal</keyword>
<dbReference type="AlphaFoldDB" id="A0A4S2F1N1"/>
<dbReference type="SUPFAM" id="SSF53850">
    <property type="entry name" value="Periplasmic binding protein-like II"/>
    <property type="match status" value="1"/>
</dbReference>
<dbReference type="CDD" id="cd00995">
    <property type="entry name" value="PBP2_NikA_DppA_OppA_like"/>
    <property type="match status" value="1"/>
</dbReference>
<dbReference type="GO" id="GO:1904680">
    <property type="term" value="F:peptide transmembrane transporter activity"/>
    <property type="evidence" value="ECO:0007669"/>
    <property type="project" value="TreeGrafter"/>
</dbReference>
<dbReference type="Gene3D" id="3.40.190.10">
    <property type="entry name" value="Periplasmic binding protein-like II"/>
    <property type="match status" value="1"/>
</dbReference>
<evidence type="ECO:0000259" key="5">
    <source>
        <dbReference type="Pfam" id="PF00496"/>
    </source>
</evidence>
<dbReference type="PIRSF" id="PIRSF002741">
    <property type="entry name" value="MppA"/>
    <property type="match status" value="1"/>
</dbReference>
<comment type="caution">
    <text evidence="6">The sequence shown here is derived from an EMBL/GenBank/DDBJ whole genome shotgun (WGS) entry which is preliminary data.</text>
</comment>
<keyword evidence="7" id="KW-1185">Reference proteome</keyword>
<keyword evidence="3" id="KW-0813">Transport</keyword>
<dbReference type="GO" id="GO:0030313">
    <property type="term" value="C:cell envelope"/>
    <property type="evidence" value="ECO:0007669"/>
    <property type="project" value="UniProtKB-SubCell"/>
</dbReference>
<sequence>MDHCGFERSLMSLTTTRRGFIKGGAGLSLAAAASLYMAGCSGSTGEGKVLRYGCANPKVSLDLQTNTSNEIGVAESICEPLIRFNEKLEMEPVLLTKMPEISADGLTYTFELKDKLPVHDGSNLTANDVKFTFTRMFLPSTKNPSTNVYDTIVGAKDVMDGKTEELAGLTVQDDTHFTIVLESVQAIFLPMLTEFYALIYPEAACKAVGDSWGTGTNFVGTGPFKLTAESPTGLTLETFADYHGGPAKIDGIEVSYVDDPNTLVMNYKAGQIDLCNLAPSLYDQYVDDEEVAGSIVAYTPASTRFVNLNLHEDMFKDPRVRQALSLAINRDELVNTVLQGASTACSQFCAPGEEGHDDSLETLAFDPDKAKALLADAGVSGLAFDFPVRSRDEAVATALQEYWRNIGVTANISIMDDGMWVDQRAAGALPCTLITWTTLCWIGAEHMRSFFYSSKASQRSSFYDSPTFDSLVDEAEATMDAAKRTDLTLQADNQLVNVDFGTIPVDWPQTPYLKDEDFSGIYRVYDFKFTNQLA</sequence>
<dbReference type="EMBL" id="SRYE01000003">
    <property type="protein sequence ID" value="TGY62232.1"/>
    <property type="molecule type" value="Genomic_DNA"/>
</dbReference>
<dbReference type="InterPro" id="IPR030678">
    <property type="entry name" value="Peptide/Ni-bd"/>
</dbReference>
<accession>A0A4S2F1N1</accession>
<dbReference type="Gene3D" id="3.10.105.10">
    <property type="entry name" value="Dipeptide-binding Protein, Domain 3"/>
    <property type="match status" value="1"/>
</dbReference>
<evidence type="ECO:0000256" key="4">
    <source>
        <dbReference type="ARBA" id="ARBA00022729"/>
    </source>
</evidence>
<protein>
    <submittedName>
        <fullName evidence="6">ABC transporter substrate-binding protein</fullName>
    </submittedName>
</protein>
<evidence type="ECO:0000256" key="3">
    <source>
        <dbReference type="ARBA" id="ARBA00022448"/>
    </source>
</evidence>
<evidence type="ECO:0000313" key="7">
    <source>
        <dbReference type="Proteomes" id="UP000310263"/>
    </source>
</evidence>
<evidence type="ECO:0000256" key="2">
    <source>
        <dbReference type="ARBA" id="ARBA00005695"/>
    </source>
</evidence>
<dbReference type="Pfam" id="PF00496">
    <property type="entry name" value="SBP_bac_5"/>
    <property type="match status" value="1"/>
</dbReference>
<dbReference type="GO" id="GO:0015833">
    <property type="term" value="P:peptide transport"/>
    <property type="evidence" value="ECO:0007669"/>
    <property type="project" value="TreeGrafter"/>
</dbReference>
<dbReference type="InterPro" id="IPR000914">
    <property type="entry name" value="SBP_5_dom"/>
</dbReference>
<comment type="subcellular location">
    <subcellularLocation>
        <location evidence="1">Cell envelope</location>
    </subcellularLocation>
</comment>
<dbReference type="GO" id="GO:0042597">
    <property type="term" value="C:periplasmic space"/>
    <property type="evidence" value="ECO:0007669"/>
    <property type="project" value="UniProtKB-ARBA"/>
</dbReference>
<dbReference type="Gene3D" id="3.90.76.10">
    <property type="entry name" value="Dipeptide-binding Protein, Domain 1"/>
    <property type="match status" value="1"/>
</dbReference>
<evidence type="ECO:0000256" key="1">
    <source>
        <dbReference type="ARBA" id="ARBA00004196"/>
    </source>
</evidence>
<evidence type="ECO:0000313" key="6">
    <source>
        <dbReference type="EMBL" id="TGY62232.1"/>
    </source>
</evidence>
<dbReference type="InterPro" id="IPR039424">
    <property type="entry name" value="SBP_5"/>
</dbReference>
<dbReference type="PANTHER" id="PTHR30290:SF10">
    <property type="entry name" value="PERIPLASMIC OLIGOPEPTIDE-BINDING PROTEIN-RELATED"/>
    <property type="match status" value="1"/>
</dbReference>
<name>A0A4S2F1N1_9ACTN</name>
<organism evidence="6 7">
    <name type="scientific">Muricaecibacterium torontonense</name>
    <dbReference type="NCBI Taxonomy" id="3032871"/>
    <lineage>
        <taxon>Bacteria</taxon>
        <taxon>Bacillati</taxon>
        <taxon>Actinomycetota</taxon>
        <taxon>Coriobacteriia</taxon>
        <taxon>Coriobacteriales</taxon>
        <taxon>Atopobiaceae</taxon>
        <taxon>Muricaecibacterium</taxon>
    </lineage>
</organism>
<dbReference type="GO" id="GO:0043190">
    <property type="term" value="C:ATP-binding cassette (ABC) transporter complex"/>
    <property type="evidence" value="ECO:0007669"/>
    <property type="project" value="InterPro"/>
</dbReference>
<proteinExistence type="inferred from homology"/>
<dbReference type="Proteomes" id="UP000310263">
    <property type="component" value="Unassembled WGS sequence"/>
</dbReference>
<gene>
    <name evidence="6" type="ORF">E5334_06165</name>
</gene>